<reference evidence="5 6" key="1">
    <citation type="submission" date="2020-02" db="EMBL/GenBank/DDBJ databases">
        <title>complete genome sequence of Rhodobacteraceae bacterium.</title>
        <authorList>
            <person name="Park J."/>
            <person name="Kim Y.-S."/>
            <person name="Kim K.-H."/>
        </authorList>
    </citation>
    <scope>NUCLEOTIDE SEQUENCE [LARGE SCALE GENOMIC DNA]</scope>
    <source>
        <strain evidence="5 6">RR4-56</strain>
    </source>
</reference>
<dbReference type="InterPro" id="IPR036291">
    <property type="entry name" value="NAD(P)-bd_dom_sf"/>
</dbReference>
<keyword evidence="2" id="KW-0560">Oxidoreductase</keyword>
<dbReference type="PANTHER" id="PTHR44196">
    <property type="entry name" value="DEHYDROGENASE/REDUCTASE SDR FAMILY MEMBER 7B"/>
    <property type="match status" value="1"/>
</dbReference>
<dbReference type="SMART" id="SM00822">
    <property type="entry name" value="PKS_KR"/>
    <property type="match status" value="1"/>
</dbReference>
<evidence type="ECO:0000313" key="5">
    <source>
        <dbReference type="EMBL" id="QIE54823.1"/>
    </source>
</evidence>
<dbReference type="Pfam" id="PF00106">
    <property type="entry name" value="adh_short"/>
    <property type="match status" value="1"/>
</dbReference>
<dbReference type="PRINTS" id="PR00081">
    <property type="entry name" value="GDHRDH"/>
</dbReference>
<evidence type="ECO:0000259" key="4">
    <source>
        <dbReference type="SMART" id="SM00822"/>
    </source>
</evidence>
<dbReference type="PRINTS" id="PR00080">
    <property type="entry name" value="SDRFAMILY"/>
</dbReference>
<feature type="domain" description="Ketoreductase" evidence="4">
    <location>
        <begin position="4"/>
        <end position="192"/>
    </location>
</feature>
<dbReference type="PIRSF" id="PIRSF000126">
    <property type="entry name" value="11-beta-HSD1"/>
    <property type="match status" value="1"/>
</dbReference>
<dbReference type="GO" id="GO:0016020">
    <property type="term" value="C:membrane"/>
    <property type="evidence" value="ECO:0007669"/>
    <property type="project" value="TreeGrafter"/>
</dbReference>
<comment type="similarity">
    <text evidence="1 3">Belongs to the short-chain dehydrogenases/reductases (SDR) family.</text>
</comment>
<evidence type="ECO:0000313" key="6">
    <source>
        <dbReference type="Proteomes" id="UP000503336"/>
    </source>
</evidence>
<name>A0A7L5BUV1_9RHOB</name>
<dbReference type="SUPFAM" id="SSF51735">
    <property type="entry name" value="NAD(P)-binding Rossmann-fold domains"/>
    <property type="match status" value="1"/>
</dbReference>
<organism evidence="5 6">
    <name type="scientific">Pikeienuella piscinae</name>
    <dbReference type="NCBI Taxonomy" id="2748098"/>
    <lineage>
        <taxon>Bacteria</taxon>
        <taxon>Pseudomonadati</taxon>
        <taxon>Pseudomonadota</taxon>
        <taxon>Alphaproteobacteria</taxon>
        <taxon>Rhodobacterales</taxon>
        <taxon>Paracoccaceae</taxon>
        <taxon>Pikeienuella</taxon>
    </lineage>
</organism>
<protein>
    <submittedName>
        <fullName evidence="5">SDR family oxidoreductase</fullName>
    </submittedName>
</protein>
<dbReference type="InterPro" id="IPR057326">
    <property type="entry name" value="KR_dom"/>
</dbReference>
<dbReference type="GO" id="GO:0016491">
    <property type="term" value="F:oxidoreductase activity"/>
    <property type="evidence" value="ECO:0007669"/>
    <property type="project" value="UniProtKB-KW"/>
</dbReference>
<dbReference type="AlphaFoldDB" id="A0A7L5BUV1"/>
<gene>
    <name evidence="5" type="ORF">G5B40_04805</name>
</gene>
<dbReference type="EMBL" id="CP049056">
    <property type="protein sequence ID" value="QIE54823.1"/>
    <property type="molecule type" value="Genomic_DNA"/>
</dbReference>
<evidence type="ECO:0000256" key="2">
    <source>
        <dbReference type="ARBA" id="ARBA00023002"/>
    </source>
</evidence>
<dbReference type="InterPro" id="IPR002347">
    <property type="entry name" value="SDR_fam"/>
</dbReference>
<dbReference type="KEGG" id="hdh:G5B40_04805"/>
<dbReference type="CDD" id="cd05233">
    <property type="entry name" value="SDR_c"/>
    <property type="match status" value="1"/>
</dbReference>
<keyword evidence="6" id="KW-1185">Reference proteome</keyword>
<dbReference type="PANTHER" id="PTHR44196:SF2">
    <property type="entry name" value="SHORT-CHAIN DEHYDROGENASE-RELATED"/>
    <property type="match status" value="1"/>
</dbReference>
<accession>A0A7L5BUV1</accession>
<proteinExistence type="inferred from homology"/>
<evidence type="ECO:0000256" key="1">
    <source>
        <dbReference type="ARBA" id="ARBA00006484"/>
    </source>
</evidence>
<dbReference type="RefSeq" id="WP_165095722.1">
    <property type="nucleotide sequence ID" value="NZ_CP049056.1"/>
</dbReference>
<dbReference type="Gene3D" id="3.40.50.720">
    <property type="entry name" value="NAD(P)-binding Rossmann-like Domain"/>
    <property type="match status" value="1"/>
</dbReference>
<sequence length="264" mass="26729">MGDAWTLVTGASGGIGVELARLSAADGRNVILSARSGAKLEALAEELRAAHGVSVEAIAADLSEAGGADALWSKAVAGRRIDFLINNAGLGRNGRFAGGRAGDDGWAREAASIEVNVMALTRLTKLAVMVMKAAGAGRILNVASTAAFMPGPGMAVYHATKAYVVSLSRALGAELKGSGVTVSALCPGPTETGFFDAADMRGAPILSLMRPQDPQAVARVGYRAALRGKAVAVPGVMNNASVWGAKLSPAALSTFIAGRLMAKG</sequence>
<evidence type="ECO:0000256" key="3">
    <source>
        <dbReference type="RuleBase" id="RU000363"/>
    </source>
</evidence>
<dbReference type="Proteomes" id="UP000503336">
    <property type="component" value="Chromosome"/>
</dbReference>